<dbReference type="Pfam" id="PF01832">
    <property type="entry name" value="Glucosaminidase"/>
    <property type="match status" value="1"/>
</dbReference>
<dbReference type="InterPro" id="IPR002901">
    <property type="entry name" value="MGlyc_endo_b_GlcNAc-like_dom"/>
</dbReference>
<organism evidence="1 2">
    <name type="scientific">Treponema phagedenis</name>
    <dbReference type="NCBI Taxonomy" id="162"/>
    <lineage>
        <taxon>Bacteria</taxon>
        <taxon>Pseudomonadati</taxon>
        <taxon>Spirochaetota</taxon>
        <taxon>Spirochaetia</taxon>
        <taxon>Spirochaetales</taxon>
        <taxon>Treponemataceae</taxon>
        <taxon>Treponema</taxon>
    </lineage>
</organism>
<reference evidence="2" key="1">
    <citation type="submission" date="2015-01" db="EMBL/GenBank/DDBJ databases">
        <authorList>
            <person name="Manzoor Shahid"/>
            <person name="Zubair Saima"/>
        </authorList>
    </citation>
    <scope>NUCLEOTIDE SEQUENCE [LARGE SCALE GENOMIC DNA]</scope>
    <source>
        <strain evidence="2">V1</strain>
    </source>
</reference>
<proteinExistence type="predicted"/>
<dbReference type="GeneID" id="57752977"/>
<protein>
    <submittedName>
        <fullName evidence="1">Uncharacterized protein</fullName>
    </submittedName>
</protein>
<dbReference type="Proteomes" id="UP000042527">
    <property type="component" value="Unassembled WGS sequence"/>
</dbReference>
<accession>A0A0B7GV78</accession>
<gene>
    <name evidence="1" type="ORF">TPHV1_40067</name>
</gene>
<dbReference type="RefSeq" id="WP_024753477.1">
    <property type="nucleotide sequence ID" value="NZ_CDNC01000034.1"/>
</dbReference>
<dbReference type="Gene3D" id="1.10.530.10">
    <property type="match status" value="1"/>
</dbReference>
<evidence type="ECO:0000313" key="2">
    <source>
        <dbReference type="Proteomes" id="UP000042527"/>
    </source>
</evidence>
<keyword evidence="2" id="KW-1185">Reference proteome</keyword>
<dbReference type="AlphaFoldDB" id="A0A0B7GV78"/>
<sequence length="193" mass="21770">MNKKIIFSVYAVFLLCIFFCFSCKSVPPAVPQYIMGEGKLREKHFIAFFKSQNIPFDAQDLQALAEFYISESRIEGINADVAFAQMCLETGFLQFGGLVTREMNNFCGLGSIGADQPGEVFDSVQLGVRAHIQHLKAYASPAPLVMEVIDPRYKYVNPKGKAPTIYGLTKTWAQDPDYGKKLENLLHRMYKHL</sequence>
<name>A0A0B7GV78_TREPH</name>
<dbReference type="EMBL" id="CDNC01000034">
    <property type="protein sequence ID" value="CEM62564.1"/>
    <property type="molecule type" value="Genomic_DNA"/>
</dbReference>
<dbReference type="GO" id="GO:0004040">
    <property type="term" value="F:amidase activity"/>
    <property type="evidence" value="ECO:0007669"/>
    <property type="project" value="InterPro"/>
</dbReference>
<evidence type="ECO:0000313" key="1">
    <source>
        <dbReference type="EMBL" id="CEM62564.1"/>
    </source>
</evidence>